<feature type="coiled-coil region" evidence="1">
    <location>
        <begin position="727"/>
        <end position="766"/>
    </location>
</feature>
<dbReference type="eggNOG" id="COG2197">
    <property type="taxonomic scope" value="Bacteria"/>
</dbReference>
<keyword evidence="1" id="KW-0175">Coiled coil</keyword>
<evidence type="ECO:0000313" key="5">
    <source>
        <dbReference type="Proteomes" id="UP000027601"/>
    </source>
</evidence>
<keyword evidence="2" id="KW-0812">Transmembrane</keyword>
<dbReference type="GO" id="GO:0006355">
    <property type="term" value="P:regulation of DNA-templated transcription"/>
    <property type="evidence" value="ECO:0007669"/>
    <property type="project" value="InterPro"/>
</dbReference>
<dbReference type="STRING" id="1121097.GCA_000428125_02081"/>
<accession>A0A069D2L2</accession>
<dbReference type="SMART" id="SM00421">
    <property type="entry name" value="HTH_LUXR"/>
    <property type="match status" value="1"/>
</dbReference>
<proteinExistence type="predicted"/>
<dbReference type="SUPFAM" id="SSF63829">
    <property type="entry name" value="Calcium-dependent phosphotriesterase"/>
    <property type="match status" value="1"/>
</dbReference>
<evidence type="ECO:0000259" key="3">
    <source>
        <dbReference type="SMART" id="SM00421"/>
    </source>
</evidence>
<dbReference type="GO" id="GO:0003677">
    <property type="term" value="F:DNA binding"/>
    <property type="evidence" value="ECO:0007669"/>
    <property type="project" value="InterPro"/>
</dbReference>
<evidence type="ECO:0000256" key="2">
    <source>
        <dbReference type="SAM" id="Phobius"/>
    </source>
</evidence>
<feature type="domain" description="HTH luxR-type" evidence="3">
    <location>
        <begin position="839"/>
        <end position="896"/>
    </location>
</feature>
<name>A0A069D2L2_9BACE</name>
<dbReference type="Gene3D" id="1.10.10.10">
    <property type="entry name" value="Winged helix-like DNA-binding domain superfamily/Winged helix DNA-binding domain"/>
    <property type="match status" value="1"/>
</dbReference>
<dbReference type="InterPro" id="IPR013783">
    <property type="entry name" value="Ig-like_fold"/>
</dbReference>
<dbReference type="RefSeq" id="WP_244877227.1">
    <property type="nucleotide sequence ID" value="NZ_ATZI01000007.1"/>
</dbReference>
<evidence type="ECO:0000256" key="1">
    <source>
        <dbReference type="SAM" id="Coils"/>
    </source>
</evidence>
<dbReference type="SUPFAM" id="SSF46894">
    <property type="entry name" value="C-terminal effector domain of the bipartite response regulators"/>
    <property type="match status" value="1"/>
</dbReference>
<dbReference type="EMBL" id="BAJS01000008">
    <property type="protein sequence ID" value="GAK36652.1"/>
    <property type="molecule type" value="Genomic_DNA"/>
</dbReference>
<keyword evidence="2" id="KW-1133">Transmembrane helix</keyword>
<dbReference type="InterPro" id="IPR015943">
    <property type="entry name" value="WD40/YVTN_repeat-like_dom_sf"/>
</dbReference>
<comment type="caution">
    <text evidence="4">The sequence shown here is derived from an EMBL/GenBank/DDBJ whole genome shotgun (WGS) entry which is preliminary data.</text>
</comment>
<dbReference type="Gene3D" id="2.60.40.10">
    <property type="entry name" value="Immunoglobulins"/>
    <property type="match status" value="1"/>
</dbReference>
<dbReference type="Proteomes" id="UP000027601">
    <property type="component" value="Unassembled WGS sequence"/>
</dbReference>
<gene>
    <name evidence="4" type="ORF">JCM15093_1831</name>
</gene>
<dbReference type="InterPro" id="IPR036388">
    <property type="entry name" value="WH-like_DNA-bd_sf"/>
</dbReference>
<dbReference type="InterPro" id="IPR000792">
    <property type="entry name" value="Tscrpt_reg_LuxR_C"/>
</dbReference>
<evidence type="ECO:0000313" key="4">
    <source>
        <dbReference type="EMBL" id="GAK36652.1"/>
    </source>
</evidence>
<dbReference type="AlphaFoldDB" id="A0A069D2L2"/>
<organism evidence="4 5">
    <name type="scientific">Bacteroides graminisolvens DSM 19988 = JCM 15093</name>
    <dbReference type="NCBI Taxonomy" id="1121097"/>
    <lineage>
        <taxon>Bacteria</taxon>
        <taxon>Pseudomonadati</taxon>
        <taxon>Bacteroidota</taxon>
        <taxon>Bacteroidia</taxon>
        <taxon>Bacteroidales</taxon>
        <taxon>Bacteroidaceae</taxon>
        <taxon>Bacteroides</taxon>
    </lineage>
</organism>
<dbReference type="Gene3D" id="2.130.10.10">
    <property type="entry name" value="YVTN repeat-like/Quinoprotein amine dehydrogenase"/>
    <property type="match status" value="2"/>
</dbReference>
<reference evidence="4 5" key="1">
    <citation type="journal article" date="2015" name="Microbes Environ.">
        <title>Distribution and evolution of nitrogen fixation genes in the phylum bacteroidetes.</title>
        <authorList>
            <person name="Inoue J."/>
            <person name="Oshima K."/>
            <person name="Suda W."/>
            <person name="Sakamoto M."/>
            <person name="Iino T."/>
            <person name="Noda S."/>
            <person name="Hongoh Y."/>
            <person name="Hattori M."/>
            <person name="Ohkuma M."/>
        </authorList>
    </citation>
    <scope>NUCLEOTIDE SEQUENCE [LARGE SCALE GENOMIC DNA]</scope>
    <source>
        <strain evidence="4 5">JCM 15093</strain>
    </source>
</reference>
<keyword evidence="5" id="KW-1185">Reference proteome</keyword>
<protein>
    <recommendedName>
        <fullName evidence="3">HTH luxR-type domain-containing protein</fullName>
    </recommendedName>
</protein>
<feature type="transmembrane region" description="Helical" evidence="2">
    <location>
        <begin position="679"/>
        <end position="701"/>
    </location>
</feature>
<keyword evidence="2" id="KW-0472">Membrane</keyword>
<dbReference type="InterPro" id="IPR016032">
    <property type="entry name" value="Sig_transdc_resp-reg_C-effctor"/>
</dbReference>
<dbReference type="Pfam" id="PF07495">
    <property type="entry name" value="Y_Y_Y"/>
    <property type="match status" value="1"/>
</dbReference>
<sequence>MLQFDGSSWNVFALHNHSDVRSVLPSTSQKCIYVGGINEFGYFKPGKGGKLVYVCMSDSIPDSNRFIGNVWRIHENDNILYIQGDGKILKYLNGKYTAIDAAAKIECSSMVNGVLYIGTDYGVYVLVGNTFFPLQGAESLMSKRIRGIIPHGKGVIVVTAYDGLFYSDGGVTRPFLTGAETFLRDNEVFCVASSGNQIALGTVHKGIILVNKQTLVTKYFNENNGLQNNTVLSMAFDRSHNLWAGLDSGIDYICLNSSLTNLYTYPYSFGTGYAAFLHNDFLYLGTNRGLYYVKYPVVMNDNLPDIKPVGHSSGQVWNLCKIGDDLFCLHDRGLFLVKGSEMERIGNISGTWTCEQIMGKKNQMFVGVYDGMYVFEKENGTWKVSHKIEGLFDSCRFFEQESSRVIWVFNSDKTLRVELSADLKRAQNIKSYGVTKGFPSEREIYVSKLNHKIYFATPKGAYEYNDKSDCMQHSKEIDNLLNGTTTYSRLLEFNNHVISLSHKEICIANLRNYKKGAATVVVPIELPGVELVQGAEKIVPLNDSLMVIPNDYGFAMLKVPALKTKKDYSRSMFVRKVFVSYPKDSLVYIGNFLGEKEKPRIPYAHNSIRIEYSISSFTQGEEVSYQYRLNGGEWSDFTVSLTKEYSNLPEGDYVFEVKAVFLDGSSSADTFSFQILPPWYRTAIAYAIYLVLFLLALWYVYRWDDSRVKRKNEQVVFEKDKEIHHLEKEYEKEKAIKERQIMELEKEKLEYDLQHKSQEMANLMINFVRKNEMLTEIKADLYKVVSSMKGDGTRDAKQMLLVVNNKIDANIQSDELLKRIEDQFDLIHNNFMKHLGEKHPDLSLNERMMCAYLKMNLSSKEIAPLLNISIRGVETIRYRLRKKFELERDEGLTEYLNTKI</sequence>
<dbReference type="InterPro" id="IPR011123">
    <property type="entry name" value="Y_Y_Y"/>
</dbReference>